<keyword evidence="1" id="KW-1133">Transmembrane helix</keyword>
<evidence type="ECO:0000313" key="3">
    <source>
        <dbReference type="EMBL" id="MBS3057276.1"/>
    </source>
</evidence>
<dbReference type="Pfam" id="PF00892">
    <property type="entry name" value="EamA"/>
    <property type="match status" value="1"/>
</dbReference>
<dbReference type="EMBL" id="JAGVWD010000019">
    <property type="protein sequence ID" value="MBS3057276.1"/>
    <property type="molecule type" value="Genomic_DNA"/>
</dbReference>
<reference evidence="3" key="1">
    <citation type="submission" date="2021-03" db="EMBL/GenBank/DDBJ databases">
        <authorList>
            <person name="Jaffe A."/>
        </authorList>
    </citation>
    <scope>NUCLEOTIDE SEQUENCE</scope>
    <source>
        <strain evidence="3">RIFCSPHIGHO2_01_FULL_AR10_44_11</strain>
    </source>
</reference>
<feature type="transmembrane region" description="Helical" evidence="1">
    <location>
        <begin position="117"/>
        <end position="138"/>
    </location>
</feature>
<feature type="transmembrane region" description="Helical" evidence="1">
    <location>
        <begin position="250"/>
        <end position="270"/>
    </location>
</feature>
<dbReference type="AlphaFoldDB" id="A0A8T4L2G0"/>
<sequence length="304" mass="33545">MEAFMIAALVAALFFTFSSFLDKYILSHKLQSADAYFILQGIVSFLLYPILLLFFSGISIPDADAWLFIALSGITAALGLIIYYRLMGSADYSAVSPLMQARILFTIPLSYFFLQEFYGFEVLAFMLAIFAGSVLITVDEKSSLRTIISKNRVLATGLLICLIWAFANLLSKPVLQTLSAENFIFWRNVFSFAVVIALLPVLLKGRARAVLAQDSRKALPYIILLLLVAFAGMQFMFYAMKYSVSITESLLGIIGLIAVALAFLLSRINPEIIAEKHSAKIYAIRALGALLILVGIFNILGAKI</sequence>
<feature type="transmembrane region" description="Helical" evidence="1">
    <location>
        <begin position="65"/>
        <end position="86"/>
    </location>
</feature>
<reference evidence="3" key="2">
    <citation type="submission" date="2021-05" db="EMBL/GenBank/DDBJ databases">
        <title>Protein family content uncovers lineage relationships and bacterial pathway maintenance mechanisms in DPANN archaea.</title>
        <authorList>
            <person name="Castelle C.J."/>
            <person name="Meheust R."/>
            <person name="Jaffe A.L."/>
            <person name="Seitz K."/>
            <person name="Gong X."/>
            <person name="Baker B.J."/>
            <person name="Banfield J.F."/>
        </authorList>
    </citation>
    <scope>NUCLEOTIDE SEQUENCE</scope>
    <source>
        <strain evidence="3">RIFCSPHIGHO2_01_FULL_AR10_44_11</strain>
    </source>
</reference>
<feature type="transmembrane region" description="Helical" evidence="1">
    <location>
        <begin position="218"/>
        <end position="238"/>
    </location>
</feature>
<gene>
    <name evidence="3" type="ORF">J4415_01455</name>
</gene>
<keyword evidence="1" id="KW-0812">Transmembrane</keyword>
<dbReference type="InterPro" id="IPR000620">
    <property type="entry name" value="EamA_dom"/>
</dbReference>
<evidence type="ECO:0000259" key="2">
    <source>
        <dbReference type="Pfam" id="PF00892"/>
    </source>
</evidence>
<accession>A0A8T4L2G0</accession>
<name>A0A8T4L2G0_9ARCH</name>
<evidence type="ECO:0000256" key="1">
    <source>
        <dbReference type="SAM" id="Phobius"/>
    </source>
</evidence>
<keyword evidence="1" id="KW-0472">Membrane</keyword>
<feature type="transmembrane region" description="Helical" evidence="1">
    <location>
        <begin position="37"/>
        <end position="58"/>
    </location>
</feature>
<dbReference type="SUPFAM" id="SSF103481">
    <property type="entry name" value="Multidrug resistance efflux transporter EmrE"/>
    <property type="match status" value="1"/>
</dbReference>
<dbReference type="GO" id="GO:0016020">
    <property type="term" value="C:membrane"/>
    <property type="evidence" value="ECO:0007669"/>
    <property type="project" value="InterPro"/>
</dbReference>
<feature type="transmembrane region" description="Helical" evidence="1">
    <location>
        <begin position="153"/>
        <end position="171"/>
    </location>
</feature>
<proteinExistence type="predicted"/>
<protein>
    <submittedName>
        <fullName evidence="3">DMT family transporter</fullName>
    </submittedName>
</protein>
<feature type="domain" description="EamA" evidence="2">
    <location>
        <begin position="5"/>
        <end position="137"/>
    </location>
</feature>
<organism evidence="3 4">
    <name type="scientific">Candidatus Iainarchaeum sp</name>
    <dbReference type="NCBI Taxonomy" id="3101447"/>
    <lineage>
        <taxon>Archaea</taxon>
        <taxon>Candidatus Iainarchaeota</taxon>
        <taxon>Candidatus Iainarchaeia</taxon>
        <taxon>Candidatus Iainarchaeales</taxon>
        <taxon>Candidatus Iainarchaeaceae</taxon>
        <taxon>Candidatus Iainarchaeum</taxon>
    </lineage>
</organism>
<feature type="transmembrane region" description="Helical" evidence="1">
    <location>
        <begin position="282"/>
        <end position="301"/>
    </location>
</feature>
<comment type="caution">
    <text evidence="3">The sequence shown here is derived from an EMBL/GenBank/DDBJ whole genome shotgun (WGS) entry which is preliminary data.</text>
</comment>
<evidence type="ECO:0000313" key="4">
    <source>
        <dbReference type="Proteomes" id="UP000677687"/>
    </source>
</evidence>
<dbReference type="Proteomes" id="UP000677687">
    <property type="component" value="Unassembled WGS sequence"/>
</dbReference>
<dbReference type="InterPro" id="IPR037185">
    <property type="entry name" value="EmrE-like"/>
</dbReference>
<feature type="transmembrane region" description="Helical" evidence="1">
    <location>
        <begin position="183"/>
        <end position="203"/>
    </location>
</feature>